<evidence type="ECO:0000313" key="2">
    <source>
        <dbReference type="Proteomes" id="UP000502657"/>
    </source>
</evidence>
<keyword evidence="1" id="KW-0614">Plasmid</keyword>
<keyword evidence="2" id="KW-1185">Reference proteome</keyword>
<reference evidence="1 2" key="1">
    <citation type="submission" date="2019-03" db="EMBL/GenBank/DDBJ databases">
        <title>Novel transposon Tn6433 accelerates the dissemination of tet(E) in Aeromonas from aerobic biofilm under oxytetracycline stress.</title>
        <authorList>
            <person name="Shi Y."/>
            <person name="Tian Z."/>
            <person name="Zhang Y."/>
            <person name="Zhang H."/>
            <person name="Yang M."/>
        </authorList>
    </citation>
    <scope>NUCLEOTIDE SEQUENCE [LARGE SCALE GENOMIC DNA]</scope>
    <source>
        <strain evidence="1 2">R50-22</strain>
        <plasmid evidence="2">paeme5</plasmid>
    </source>
</reference>
<name>A0ABX6NZG8_AERME</name>
<proteinExistence type="predicted"/>
<gene>
    <name evidence="1" type="ORF">E4188_22275</name>
</gene>
<evidence type="ECO:0000313" key="1">
    <source>
        <dbReference type="EMBL" id="QJT41229.1"/>
    </source>
</evidence>
<protein>
    <submittedName>
        <fullName evidence="1">Uncharacterized protein</fullName>
    </submittedName>
</protein>
<organism evidence="1 2">
    <name type="scientific">Aeromonas media</name>
    <dbReference type="NCBI Taxonomy" id="651"/>
    <lineage>
        <taxon>Bacteria</taxon>
        <taxon>Pseudomonadati</taxon>
        <taxon>Pseudomonadota</taxon>
        <taxon>Gammaproteobacteria</taxon>
        <taxon>Aeromonadales</taxon>
        <taxon>Aeromonadaceae</taxon>
        <taxon>Aeromonas</taxon>
    </lineage>
</organism>
<dbReference type="EMBL" id="CP038449">
    <property type="protein sequence ID" value="QJT41229.1"/>
    <property type="molecule type" value="Genomic_DNA"/>
</dbReference>
<accession>A0ABX6NZG8</accession>
<sequence length="350" mass="39537">MNESMIKAMNLSFNTTPSFCMSYHDYEVQQEGAMLKVAYLADDQDCQNPLEDCDGLGSIYTAHRNAGKEHHEAMKEALALDRDWDPDLSLLESGAPNLAFRKAWIAAATQHVEFRAWADETGRRNDPDEKYYRRRATAFWRECDSYSVNIWHFNFTDEVAFGVWKDLREQGAIGHADMVQLDCYEHGGQVWSITGSGHQCRWDTSHGAGVWVPDDAATQAIDSRQGVYAFGTIDKCRGEWRVRCDSAPSDMSEQFPSWAAAYEWLSTFSEGKKVTKEMLELGRSRARCEVCSDALEQYNAWLAGNCFGVVVAKFSNVGSEATPEWELVDSEEVWGFVGDCAAEELPHMIH</sequence>
<dbReference type="RefSeq" id="WP_171270047.1">
    <property type="nucleotide sequence ID" value="NZ_CP038446.1"/>
</dbReference>
<dbReference type="Proteomes" id="UP000502657">
    <property type="component" value="Plasmid pAeme5"/>
</dbReference>
<geneLocation type="plasmid" evidence="2">
    <name>paeme5</name>
</geneLocation>